<evidence type="ECO:0000256" key="1">
    <source>
        <dbReference type="ARBA" id="ARBA00004906"/>
    </source>
</evidence>
<evidence type="ECO:0000313" key="4">
    <source>
        <dbReference type="EMBL" id="KAG2440387.1"/>
    </source>
</evidence>
<organism evidence="4 5">
    <name type="scientific">Chlamydomonas schloesseri</name>
    <dbReference type="NCBI Taxonomy" id="2026947"/>
    <lineage>
        <taxon>Eukaryota</taxon>
        <taxon>Viridiplantae</taxon>
        <taxon>Chlorophyta</taxon>
        <taxon>core chlorophytes</taxon>
        <taxon>Chlorophyceae</taxon>
        <taxon>CS clade</taxon>
        <taxon>Chlamydomonadales</taxon>
        <taxon>Chlamydomonadaceae</taxon>
        <taxon>Chlamydomonas</taxon>
    </lineage>
</organism>
<dbReference type="PROSITE" id="PS50097">
    <property type="entry name" value="BTB"/>
    <property type="match status" value="1"/>
</dbReference>
<dbReference type="AlphaFoldDB" id="A0A835TB28"/>
<feature type="region of interest" description="Disordered" evidence="2">
    <location>
        <begin position="83"/>
        <end position="115"/>
    </location>
</feature>
<comment type="pathway">
    <text evidence="1">Protein modification; protein ubiquitination.</text>
</comment>
<sequence>MNCTIPLDESMKDIALVAKDGSEHKGHRAVLCSVSPLLHDICTSEEDALFVDSSGSRVMRVVLQEGSGPAVALLMKLLDAPPTPAGAAPPPTSAAAASGSRKRKAASADGKGQQAPLTASLDELHDLLKLLQYLGVRGDGKAGARAVICRVLELCPSAPAAGADAEPEPGAGDFEKAWHVLCMLVEMDLGGRASDVMYDAFLRVVSYHEHAPKPPTSPLYSPTSPRYSPRSPDYSPTTLVAAACGPTGAGGASGSAPAPQLDKLLKQQAQSRRHEAVLAALSDLADAKLSPAVPMAAAFASAVNTHRLGLGAYDEAGLCVDYAVVPGALVRLADLLRAGCITGEQREELLSRLAGMKGEALSMREVAALCWKLQFKRARADGGEGL</sequence>
<accession>A0A835TB28</accession>
<reference evidence="4" key="1">
    <citation type="journal article" date="2020" name="bioRxiv">
        <title>Comparative genomics of Chlamydomonas.</title>
        <authorList>
            <person name="Craig R.J."/>
            <person name="Hasan A.R."/>
            <person name="Ness R.W."/>
            <person name="Keightley P.D."/>
        </authorList>
    </citation>
    <scope>NUCLEOTIDE SEQUENCE</scope>
    <source>
        <strain evidence="4">CCAP 11/173</strain>
    </source>
</reference>
<keyword evidence="5" id="KW-1185">Reference proteome</keyword>
<proteinExistence type="predicted"/>
<dbReference type="Proteomes" id="UP000613740">
    <property type="component" value="Unassembled WGS sequence"/>
</dbReference>
<feature type="region of interest" description="Disordered" evidence="2">
    <location>
        <begin position="212"/>
        <end position="234"/>
    </location>
</feature>
<feature type="compositionally biased region" description="Pro residues" evidence="2">
    <location>
        <begin position="83"/>
        <end position="92"/>
    </location>
</feature>
<protein>
    <recommendedName>
        <fullName evidence="3">BTB domain-containing protein</fullName>
    </recommendedName>
</protein>
<dbReference type="EMBL" id="JAEHOD010000038">
    <property type="protein sequence ID" value="KAG2440387.1"/>
    <property type="molecule type" value="Genomic_DNA"/>
</dbReference>
<gene>
    <name evidence="4" type="ORF">HYH02_010277</name>
</gene>
<feature type="domain" description="BTB" evidence="3">
    <location>
        <begin position="12"/>
        <end position="64"/>
    </location>
</feature>
<evidence type="ECO:0000313" key="5">
    <source>
        <dbReference type="Proteomes" id="UP000613740"/>
    </source>
</evidence>
<evidence type="ECO:0000259" key="3">
    <source>
        <dbReference type="PROSITE" id="PS50097"/>
    </source>
</evidence>
<comment type="caution">
    <text evidence="4">The sequence shown here is derived from an EMBL/GenBank/DDBJ whole genome shotgun (WGS) entry which is preliminary data.</text>
</comment>
<feature type="compositionally biased region" description="Low complexity" evidence="2">
    <location>
        <begin position="218"/>
        <end position="234"/>
    </location>
</feature>
<evidence type="ECO:0000256" key="2">
    <source>
        <dbReference type="SAM" id="MobiDB-lite"/>
    </source>
</evidence>
<name>A0A835TB28_9CHLO</name>
<dbReference type="InterPro" id="IPR000210">
    <property type="entry name" value="BTB/POZ_dom"/>
</dbReference>